<organism evidence="1 2">
    <name type="scientific">Taxus chinensis</name>
    <name type="common">Chinese yew</name>
    <name type="synonym">Taxus wallichiana var. chinensis</name>
    <dbReference type="NCBI Taxonomy" id="29808"/>
    <lineage>
        <taxon>Eukaryota</taxon>
        <taxon>Viridiplantae</taxon>
        <taxon>Streptophyta</taxon>
        <taxon>Embryophyta</taxon>
        <taxon>Tracheophyta</taxon>
        <taxon>Spermatophyta</taxon>
        <taxon>Pinopsida</taxon>
        <taxon>Pinidae</taxon>
        <taxon>Conifers II</taxon>
        <taxon>Cupressales</taxon>
        <taxon>Taxaceae</taxon>
        <taxon>Taxus</taxon>
    </lineage>
</organism>
<keyword evidence="2" id="KW-1185">Reference proteome</keyword>
<sequence>LIDQIHDVIDTGVRQTSISSSSKDDGHHYEGQMEEAMEEAFEVDSEAMETMEGGE</sequence>
<feature type="non-terminal residue" evidence="1">
    <location>
        <position position="55"/>
    </location>
</feature>
<dbReference type="Proteomes" id="UP000824469">
    <property type="component" value="Unassembled WGS sequence"/>
</dbReference>
<proteinExistence type="predicted"/>
<evidence type="ECO:0000313" key="2">
    <source>
        <dbReference type="Proteomes" id="UP000824469"/>
    </source>
</evidence>
<gene>
    <name evidence="1" type="ORF">KI387_039945</name>
</gene>
<dbReference type="EMBL" id="JAHRHJ020000011">
    <property type="protein sequence ID" value="KAH9296357.1"/>
    <property type="molecule type" value="Genomic_DNA"/>
</dbReference>
<reference evidence="1 2" key="1">
    <citation type="journal article" date="2021" name="Nat. Plants">
        <title>The Taxus genome provides insights into paclitaxel biosynthesis.</title>
        <authorList>
            <person name="Xiong X."/>
            <person name="Gou J."/>
            <person name="Liao Q."/>
            <person name="Li Y."/>
            <person name="Zhou Q."/>
            <person name="Bi G."/>
            <person name="Li C."/>
            <person name="Du R."/>
            <person name="Wang X."/>
            <person name="Sun T."/>
            <person name="Guo L."/>
            <person name="Liang H."/>
            <person name="Lu P."/>
            <person name="Wu Y."/>
            <person name="Zhang Z."/>
            <person name="Ro D.K."/>
            <person name="Shang Y."/>
            <person name="Huang S."/>
            <person name="Yan J."/>
        </authorList>
    </citation>
    <scope>NUCLEOTIDE SEQUENCE [LARGE SCALE GENOMIC DNA]</scope>
    <source>
        <strain evidence="1">Ta-2019</strain>
    </source>
</reference>
<dbReference type="AlphaFoldDB" id="A0AA38C9A1"/>
<protein>
    <submittedName>
        <fullName evidence="1">Uncharacterized protein</fullName>
    </submittedName>
</protein>
<evidence type="ECO:0000313" key="1">
    <source>
        <dbReference type="EMBL" id="KAH9296357.1"/>
    </source>
</evidence>
<name>A0AA38C9A1_TAXCH</name>
<feature type="non-terminal residue" evidence="1">
    <location>
        <position position="1"/>
    </location>
</feature>
<accession>A0AA38C9A1</accession>
<comment type="caution">
    <text evidence="1">The sequence shown here is derived from an EMBL/GenBank/DDBJ whole genome shotgun (WGS) entry which is preliminary data.</text>
</comment>